<evidence type="ECO:0000313" key="6">
    <source>
        <dbReference type="Proteomes" id="UP000478008"/>
    </source>
</evidence>
<dbReference type="PANTHER" id="PTHR36417:SF2">
    <property type="entry name" value="SELENOPROTEIN DOMAIN PROTEIN (AFU_ORTHOLOGUE AFUA_1G05220)"/>
    <property type="match status" value="1"/>
</dbReference>
<dbReference type="Pfam" id="PF10262">
    <property type="entry name" value="Rdx"/>
    <property type="match status" value="1"/>
</dbReference>
<feature type="region of interest" description="Disordered" evidence="2">
    <location>
        <begin position="1"/>
        <end position="21"/>
    </location>
</feature>
<evidence type="ECO:0000256" key="2">
    <source>
        <dbReference type="SAM" id="MobiDB-lite"/>
    </source>
</evidence>
<dbReference type="EMBL" id="CABFWN010000002">
    <property type="protein sequence ID" value="VUG17458.1"/>
    <property type="molecule type" value="Genomic_DNA"/>
</dbReference>
<proteinExistence type="predicted"/>
<dbReference type="NCBIfam" id="TIGR02174">
    <property type="entry name" value="CXXU_selWTH"/>
    <property type="match status" value="1"/>
</dbReference>
<dbReference type="PANTHER" id="PTHR36417">
    <property type="entry name" value="SELENOPROTEIN DOMAIN PROTEIN (AFU_ORTHOLOGUE AFUA_1G05220)"/>
    <property type="match status" value="1"/>
</dbReference>
<dbReference type="Proteomes" id="UP000568158">
    <property type="component" value="Unassembled WGS sequence"/>
</dbReference>
<dbReference type="SUPFAM" id="SSF52833">
    <property type="entry name" value="Thioredoxin-like"/>
    <property type="match status" value="1"/>
</dbReference>
<feature type="compositionally biased region" description="Low complexity" evidence="2">
    <location>
        <begin position="167"/>
        <end position="179"/>
    </location>
</feature>
<dbReference type="Gene3D" id="3.40.30.10">
    <property type="entry name" value="Glutaredoxin"/>
    <property type="match status" value="1"/>
</dbReference>
<dbReference type="OrthoDB" id="60822at2759"/>
<name>A0A7D9CWG7_DEKBR</name>
<evidence type="ECO:0000313" key="5">
    <source>
        <dbReference type="EMBL" id="VUG17458.1"/>
    </source>
</evidence>
<evidence type="ECO:0000313" key="4">
    <source>
        <dbReference type="EMBL" id="QOU18600.1"/>
    </source>
</evidence>
<gene>
    <name evidence="4" type="ORF">BRETT_001666</name>
    <name evidence="5" type="ORF">DEBR0S2_07668G</name>
    <name evidence="3" type="ORF">HII12_001358</name>
</gene>
<protein>
    <submittedName>
        <fullName evidence="5">DEBR0S2_07668g1_1</fullName>
    </submittedName>
</protein>
<reference evidence="4" key="4">
    <citation type="journal article" name="BMC Genomics">
        <title>New genome assemblies reveal patterns of domestication and adaptation across Brettanomyces (Dekkera) species.</title>
        <authorList>
            <person name="Roach M.J."/>
            <person name="Borneman A.R."/>
        </authorList>
    </citation>
    <scope>NUCLEOTIDE SEQUENCE</scope>
    <source>
        <strain evidence="4">UCD 2041</strain>
    </source>
</reference>
<dbReference type="InterPro" id="IPR011893">
    <property type="entry name" value="Selenoprotein_Rdx-typ"/>
</dbReference>
<dbReference type="Proteomes" id="UP000478008">
    <property type="component" value="Unassembled WGS sequence"/>
</dbReference>
<dbReference type="EMBL" id="CP063132">
    <property type="protein sequence ID" value="QOU18600.1"/>
    <property type="molecule type" value="Genomic_DNA"/>
</dbReference>
<evidence type="ECO:0000256" key="1">
    <source>
        <dbReference type="ARBA" id="ARBA00023284"/>
    </source>
</evidence>
<reference evidence="5 6" key="1">
    <citation type="submission" date="2019-07" db="EMBL/GenBank/DDBJ databases">
        <authorList>
            <person name="Friedrich A."/>
            <person name="Schacherer J."/>
        </authorList>
    </citation>
    <scope>NUCLEOTIDE SEQUENCE [LARGE SCALE GENOMIC DNA]</scope>
</reference>
<reference evidence="4" key="3">
    <citation type="submission" date="2020-10" db="EMBL/GenBank/DDBJ databases">
        <authorList>
            <person name="Palmer J.M."/>
        </authorList>
    </citation>
    <scope>NUCLEOTIDE SEQUENCE</scope>
    <source>
        <strain evidence="4">UCD 2041</strain>
    </source>
</reference>
<dbReference type="GeneID" id="64573590"/>
<reference evidence="3 7" key="2">
    <citation type="journal article" date="2020" name="Appl. Microbiol. Biotechnol.">
        <title>Targeted gene deletion in Brettanomyces bruxellensis with an expression-free CRISPR-Cas9 system.</title>
        <authorList>
            <person name="Varela C."/>
            <person name="Bartel C."/>
            <person name="Onetto C."/>
            <person name="Borneman A."/>
        </authorList>
    </citation>
    <scope>NUCLEOTIDE SEQUENCE [LARGE SCALE GENOMIC DNA]</scope>
    <source>
        <strain evidence="3 7">AWRI1613</strain>
    </source>
</reference>
<keyword evidence="6" id="KW-1185">Reference proteome</keyword>
<dbReference type="KEGG" id="bbrx:BRETT_001666"/>
<accession>A0A7D9CWG7</accession>
<evidence type="ECO:0000313" key="3">
    <source>
        <dbReference type="EMBL" id="KAF6014534.1"/>
    </source>
</evidence>
<organism evidence="5 6">
    <name type="scientific">Dekkera bruxellensis</name>
    <name type="common">Brettanomyces custersii</name>
    <dbReference type="NCBI Taxonomy" id="5007"/>
    <lineage>
        <taxon>Eukaryota</taxon>
        <taxon>Fungi</taxon>
        <taxon>Dikarya</taxon>
        <taxon>Ascomycota</taxon>
        <taxon>Saccharomycotina</taxon>
        <taxon>Pichiomycetes</taxon>
        <taxon>Pichiales</taxon>
        <taxon>Pichiaceae</taxon>
        <taxon>Brettanomyces</taxon>
    </lineage>
</organism>
<feature type="region of interest" description="Disordered" evidence="2">
    <location>
        <begin position="138"/>
        <end position="183"/>
    </location>
</feature>
<dbReference type="RefSeq" id="XP_041135093.1">
    <property type="nucleotide sequence ID" value="XM_041280210.1"/>
</dbReference>
<feature type="compositionally biased region" description="Polar residues" evidence="2">
    <location>
        <begin position="157"/>
        <end position="166"/>
    </location>
</feature>
<dbReference type="Proteomes" id="UP000663131">
    <property type="component" value="Chromosome 4"/>
</dbReference>
<keyword evidence="1" id="KW-0676">Redox-active center</keyword>
<dbReference type="EMBL" id="JABCYN010000014">
    <property type="protein sequence ID" value="KAF6014534.1"/>
    <property type="molecule type" value="Genomic_DNA"/>
</dbReference>
<dbReference type="InterPro" id="IPR036249">
    <property type="entry name" value="Thioredoxin-like_sf"/>
</dbReference>
<sequence length="199" mass="22061">MSQQVNPPRPKSESSTKSNPENDNIMLDYPIVSIAYCVRCKWMLRAAWYQQEILQTFASKEDPEATEKAGDGFSKLTINSVLLKPSLVAGTFTIAIKPRRADNWTVLWDRKMNGGFPDSKVVKQKIRDIVKPGLKMRHLDRPSESSNGCLISGGGESCSNRSLPPTQGSANSKSSQGSSLARTKTFTEECLECTRTWEG</sequence>
<dbReference type="AlphaFoldDB" id="A0A7D9CWG7"/>
<evidence type="ECO:0000313" key="7">
    <source>
        <dbReference type="Proteomes" id="UP000568158"/>
    </source>
</evidence>